<dbReference type="PANTHER" id="PTHR37473">
    <property type="entry name" value="EF-HAND DOMAIN-CONTAINING PROTEIN"/>
    <property type="match status" value="1"/>
</dbReference>
<proteinExistence type="predicted"/>
<feature type="coiled-coil region" evidence="1">
    <location>
        <begin position="45"/>
        <end position="120"/>
    </location>
</feature>
<keyword evidence="1" id="KW-0175">Coiled coil</keyword>
<dbReference type="PANTHER" id="PTHR37473:SF1">
    <property type="entry name" value="EF-HAND DOMAIN-CONTAINING PROTEIN"/>
    <property type="match status" value="1"/>
</dbReference>
<dbReference type="AlphaFoldDB" id="A0A7S4AZI4"/>
<organism evidence="2">
    <name type="scientific">Chrysotila carterae</name>
    <name type="common">Marine alga</name>
    <name type="synonym">Syracosphaera carterae</name>
    <dbReference type="NCBI Taxonomy" id="13221"/>
    <lineage>
        <taxon>Eukaryota</taxon>
        <taxon>Haptista</taxon>
        <taxon>Haptophyta</taxon>
        <taxon>Prymnesiophyceae</taxon>
        <taxon>Isochrysidales</taxon>
        <taxon>Isochrysidaceae</taxon>
        <taxon>Chrysotila</taxon>
    </lineage>
</organism>
<gene>
    <name evidence="2" type="ORF">PCAR00345_LOCUS1468</name>
</gene>
<name>A0A7S4AZI4_CHRCT</name>
<evidence type="ECO:0000313" key="2">
    <source>
        <dbReference type="EMBL" id="CAE0748886.1"/>
    </source>
</evidence>
<accession>A0A7S4AZI4</accession>
<dbReference type="EMBL" id="HBIZ01002746">
    <property type="protein sequence ID" value="CAE0748886.1"/>
    <property type="molecule type" value="Transcribed_RNA"/>
</dbReference>
<feature type="coiled-coil region" evidence="1">
    <location>
        <begin position="151"/>
        <end position="241"/>
    </location>
</feature>
<sequence length="270" mass="31010">MLSPAMAAAVRQLQAQPSSVPQPLAHSHQLSANAITSSGDIGNQALNAKNARVRAEQDLQLLQNRINRLVIEEERAAKRIAETRRRAKEIRDLKQRNKANQEAQSEAVQWMRSEQELQRQLLQQSRAERNHAIDASRTALKSMRKDEVSVLRQMRKENEEAVAAQRNLEHARVVARKQLVQEQQRAAQIRKAQERQRQLQKLREERERQQAEIDEDAQMTMQRYAEMVEMEKRLTEELERKKYEQASAVHQLEAVLGSTASSLSVSSSAK</sequence>
<reference evidence="2" key="1">
    <citation type="submission" date="2021-01" db="EMBL/GenBank/DDBJ databases">
        <authorList>
            <person name="Corre E."/>
            <person name="Pelletier E."/>
            <person name="Niang G."/>
            <person name="Scheremetjew M."/>
            <person name="Finn R."/>
            <person name="Kale V."/>
            <person name="Holt S."/>
            <person name="Cochrane G."/>
            <person name="Meng A."/>
            <person name="Brown T."/>
            <person name="Cohen L."/>
        </authorList>
    </citation>
    <scope>NUCLEOTIDE SEQUENCE</scope>
    <source>
        <strain evidence="2">CCMP645</strain>
    </source>
</reference>
<evidence type="ECO:0000256" key="1">
    <source>
        <dbReference type="SAM" id="Coils"/>
    </source>
</evidence>
<protein>
    <submittedName>
        <fullName evidence="2">Uncharacterized protein</fullName>
    </submittedName>
</protein>